<protein>
    <submittedName>
        <fullName evidence="3">Uncharacterized protein</fullName>
    </submittedName>
</protein>
<keyword evidence="2" id="KW-0472">Membrane</keyword>
<dbReference type="RefSeq" id="WP_230710063.1">
    <property type="nucleotide sequence ID" value="NZ_JBJDPD010000002.1"/>
</dbReference>
<feature type="transmembrane region" description="Helical" evidence="2">
    <location>
        <begin position="204"/>
        <end position="228"/>
    </location>
</feature>
<feature type="region of interest" description="Disordered" evidence="1">
    <location>
        <begin position="39"/>
        <end position="114"/>
    </location>
</feature>
<comment type="caution">
    <text evidence="3">The sequence shown here is derived from an EMBL/GenBank/DDBJ whole genome shotgun (WGS) entry which is preliminary data.</text>
</comment>
<evidence type="ECO:0000313" key="3">
    <source>
        <dbReference type="EMBL" id="MFK4000174.1"/>
    </source>
</evidence>
<evidence type="ECO:0000313" key="4">
    <source>
        <dbReference type="Proteomes" id="UP001620234"/>
    </source>
</evidence>
<accession>A0ABW8L8G5</accession>
<keyword evidence="4" id="KW-1185">Reference proteome</keyword>
<keyword evidence="2" id="KW-1133">Transmembrane helix</keyword>
<name>A0ABW8L8G5_9GAMM</name>
<gene>
    <name evidence="3" type="ORF">ACI2I3_02350</name>
</gene>
<keyword evidence="2" id="KW-0812">Transmembrane</keyword>
<proteinExistence type="predicted"/>
<evidence type="ECO:0000256" key="1">
    <source>
        <dbReference type="SAM" id="MobiDB-lite"/>
    </source>
</evidence>
<reference evidence="3 4" key="1">
    <citation type="submission" date="2024-11" db="EMBL/GenBank/DDBJ databases">
        <title>The Natural Products Discovery Center: Release of the First 8490 Sequenced Strains for Exploring Actinobacteria Biosynthetic Diversity.</title>
        <authorList>
            <person name="Kalkreuter E."/>
            <person name="Kautsar S.A."/>
            <person name="Yang D."/>
            <person name="Bader C.D."/>
            <person name="Teijaro C.N."/>
            <person name="Fluegel L."/>
            <person name="Davis C.M."/>
            <person name="Simpson J.R."/>
            <person name="Lauterbach L."/>
            <person name="Steele A.D."/>
            <person name="Gui C."/>
            <person name="Meng S."/>
            <person name="Li G."/>
            <person name="Viehrig K."/>
            <person name="Ye F."/>
            <person name="Su P."/>
            <person name="Kiefer A.F."/>
            <person name="Nichols A."/>
            <person name="Cepeda A.J."/>
            <person name="Yan W."/>
            <person name="Fan B."/>
            <person name="Jiang Y."/>
            <person name="Adhikari A."/>
            <person name="Zheng C.-J."/>
            <person name="Schuster L."/>
            <person name="Cowan T.M."/>
            <person name="Smanski M.J."/>
            <person name="Chevrette M.G."/>
            <person name="De Carvalho L.P.S."/>
            <person name="Shen B."/>
        </authorList>
    </citation>
    <scope>NUCLEOTIDE SEQUENCE [LARGE SCALE GENOMIC DNA]</scope>
    <source>
        <strain evidence="3 4">NPDC077433</strain>
    </source>
</reference>
<feature type="compositionally biased region" description="Low complexity" evidence="1">
    <location>
        <begin position="83"/>
        <end position="98"/>
    </location>
</feature>
<organism evidence="3 4">
    <name type="scientific">Psychrobacter namhaensis</name>
    <dbReference type="NCBI Taxonomy" id="292734"/>
    <lineage>
        <taxon>Bacteria</taxon>
        <taxon>Pseudomonadati</taxon>
        <taxon>Pseudomonadota</taxon>
        <taxon>Gammaproteobacteria</taxon>
        <taxon>Moraxellales</taxon>
        <taxon>Moraxellaceae</taxon>
        <taxon>Psychrobacter</taxon>
    </lineage>
</organism>
<dbReference type="EMBL" id="JBJDPD010000002">
    <property type="protein sequence ID" value="MFK4000174.1"/>
    <property type="molecule type" value="Genomic_DNA"/>
</dbReference>
<dbReference type="Proteomes" id="UP001620234">
    <property type="component" value="Unassembled WGS sequence"/>
</dbReference>
<feature type="region of interest" description="Disordered" evidence="1">
    <location>
        <begin position="305"/>
        <end position="324"/>
    </location>
</feature>
<feature type="compositionally biased region" description="Basic and acidic residues" evidence="1">
    <location>
        <begin position="39"/>
        <end position="53"/>
    </location>
</feature>
<evidence type="ECO:0000256" key="2">
    <source>
        <dbReference type="SAM" id="Phobius"/>
    </source>
</evidence>
<feature type="compositionally biased region" description="Polar residues" evidence="1">
    <location>
        <begin position="282"/>
        <end position="300"/>
    </location>
</feature>
<sequence length="345" mass="37776">MSDKEKDIATDFEEKLAEIASKKSRYRNRTKNNIYERFISRVHSDEDGEKDNSDTDNFFADAPFSTNNPEPFANQDNDRKGQFDATGTTTTTTDVTFDFSDESPDQDTFKSEPLIKKETKYTDSSLDNSDLDDDLFNINFDDDLNHTNQATEPASPMCSDTDETAHKLDDDTHLDTQDVPIQPTIKEVAPAHDNDKLASHKKSLIMGMVVGSLLIGIVVAILIFTGVLSPSAQSDALHAAETSTNNEVATDPVAVVSTAAPTTVDKPLLADTSPDSLPTVEPQHNSLTNDDPQGAVNNSTAATPAAIDNGLDNLDSLDQSETQPAITYEDFREESQTTLYRETND</sequence>
<feature type="region of interest" description="Disordered" evidence="1">
    <location>
        <begin position="265"/>
        <end position="300"/>
    </location>
</feature>